<dbReference type="EMBL" id="UINC01216616">
    <property type="protein sequence ID" value="SVE42826.1"/>
    <property type="molecule type" value="Genomic_DNA"/>
</dbReference>
<name>A0A383DEA0_9ZZZZ</name>
<feature type="non-terminal residue" evidence="2">
    <location>
        <position position="1"/>
    </location>
</feature>
<dbReference type="AlphaFoldDB" id="A0A383DEA0"/>
<protein>
    <recommendedName>
        <fullName evidence="3">EamA domain-containing protein</fullName>
    </recommendedName>
</protein>
<feature type="transmembrane region" description="Helical" evidence="1">
    <location>
        <begin position="103"/>
        <end position="121"/>
    </location>
</feature>
<keyword evidence="1" id="KW-1133">Transmembrane helix</keyword>
<keyword evidence="1" id="KW-0812">Transmembrane</keyword>
<evidence type="ECO:0000313" key="2">
    <source>
        <dbReference type="EMBL" id="SVE42826.1"/>
    </source>
</evidence>
<feature type="transmembrane region" description="Helical" evidence="1">
    <location>
        <begin position="46"/>
        <end position="66"/>
    </location>
</feature>
<reference evidence="2" key="1">
    <citation type="submission" date="2018-05" db="EMBL/GenBank/DDBJ databases">
        <authorList>
            <person name="Lanie J.A."/>
            <person name="Ng W.-L."/>
            <person name="Kazmierczak K.M."/>
            <person name="Andrzejewski T.M."/>
            <person name="Davidsen T.M."/>
            <person name="Wayne K.J."/>
            <person name="Tettelin H."/>
            <person name="Glass J.I."/>
            <person name="Rusch D."/>
            <person name="Podicherti R."/>
            <person name="Tsui H.-C.T."/>
            <person name="Winkler M.E."/>
        </authorList>
    </citation>
    <scope>NUCLEOTIDE SEQUENCE</scope>
</reference>
<evidence type="ECO:0000256" key="1">
    <source>
        <dbReference type="SAM" id="Phobius"/>
    </source>
</evidence>
<sequence length="133" mass="15016">DVSDPDVGITIRFTGEVFYWLFVIMPLIVIFSDYDVIGLMLASLSFWPLIWILLAGGCFGFCYVAWYKSFPLIGVGRGQAIAAFYGIFAVIFIAIFTLTLPEWYFIIGLMLTIIGGTLMFTEKSIMLEIIRNN</sequence>
<evidence type="ECO:0008006" key="3">
    <source>
        <dbReference type="Google" id="ProtNLM"/>
    </source>
</evidence>
<feature type="transmembrane region" description="Helical" evidence="1">
    <location>
        <begin position="78"/>
        <end position="97"/>
    </location>
</feature>
<accession>A0A383DEA0</accession>
<proteinExistence type="predicted"/>
<keyword evidence="1" id="KW-0472">Membrane</keyword>
<gene>
    <name evidence="2" type="ORF">METZ01_LOCUS495680</name>
</gene>
<organism evidence="2">
    <name type="scientific">marine metagenome</name>
    <dbReference type="NCBI Taxonomy" id="408172"/>
    <lineage>
        <taxon>unclassified sequences</taxon>
        <taxon>metagenomes</taxon>
        <taxon>ecological metagenomes</taxon>
    </lineage>
</organism>
<feature type="transmembrane region" description="Helical" evidence="1">
    <location>
        <begin position="17"/>
        <end position="34"/>
    </location>
</feature>